<reference evidence="1" key="1">
    <citation type="submission" date="2023-03" db="EMBL/GenBank/DDBJ databases">
        <title>Actinoallomurus iriomotensis NBRC 103681.</title>
        <authorList>
            <person name="Ichikawa N."/>
            <person name="Sato H."/>
            <person name="Tonouchi N."/>
        </authorList>
    </citation>
    <scope>NUCLEOTIDE SEQUENCE</scope>
    <source>
        <strain evidence="1">NBRC 103681</strain>
    </source>
</reference>
<dbReference type="AlphaFoldDB" id="A0A9W6RAK6"/>
<proteinExistence type="predicted"/>
<comment type="caution">
    <text evidence="1">The sequence shown here is derived from an EMBL/GenBank/DDBJ whole genome shotgun (WGS) entry which is preliminary data.</text>
</comment>
<organism evidence="1 2">
    <name type="scientific">Actinoallomurus iriomotensis</name>
    <dbReference type="NCBI Taxonomy" id="478107"/>
    <lineage>
        <taxon>Bacteria</taxon>
        <taxon>Bacillati</taxon>
        <taxon>Actinomycetota</taxon>
        <taxon>Actinomycetes</taxon>
        <taxon>Streptosporangiales</taxon>
        <taxon>Thermomonosporaceae</taxon>
        <taxon>Actinoallomurus</taxon>
    </lineage>
</organism>
<sequence>MTCFFDASHGPGNQQITWSPQWGAPRPVLACPACAQRWIEHLQGHGYPQQGYVQQGYPQQGYVQQGYPQDYPPHRHGYGAGAVVAAGAAGFVGGMIVNEMFDHDEVVVEHHVDVIEEHVDVIEEHVDVVEVVDDYGDYSGDSDGGW</sequence>
<evidence type="ECO:0000313" key="2">
    <source>
        <dbReference type="Proteomes" id="UP001165135"/>
    </source>
</evidence>
<gene>
    <name evidence="1" type="ORF">Airi01_006160</name>
</gene>
<dbReference type="Proteomes" id="UP001165135">
    <property type="component" value="Unassembled WGS sequence"/>
</dbReference>
<dbReference type="RefSeq" id="WP_285617368.1">
    <property type="nucleotide sequence ID" value="NZ_BSTJ01000001.1"/>
</dbReference>
<name>A0A9W6RAK6_9ACTN</name>
<protein>
    <submittedName>
        <fullName evidence="1">Uncharacterized protein</fullName>
    </submittedName>
</protein>
<dbReference type="EMBL" id="BSTJ01000001">
    <property type="protein sequence ID" value="GLY72349.1"/>
    <property type="molecule type" value="Genomic_DNA"/>
</dbReference>
<accession>A0A9W6RAK6</accession>
<evidence type="ECO:0000313" key="1">
    <source>
        <dbReference type="EMBL" id="GLY72349.1"/>
    </source>
</evidence>